<dbReference type="EMBL" id="LODT01000029">
    <property type="protein sequence ID" value="KYQ92758.1"/>
    <property type="molecule type" value="Genomic_DNA"/>
</dbReference>
<evidence type="ECO:0000259" key="1">
    <source>
        <dbReference type="Pfam" id="PF12146"/>
    </source>
</evidence>
<name>A0A151ZFM0_TIELA</name>
<protein>
    <recommendedName>
        <fullName evidence="1">Serine aminopeptidase S33 domain-containing protein</fullName>
    </recommendedName>
</protein>
<dbReference type="InterPro" id="IPR029058">
    <property type="entry name" value="AB_hydrolase_fold"/>
</dbReference>
<organism evidence="2 3">
    <name type="scientific">Tieghemostelium lacteum</name>
    <name type="common">Slime mold</name>
    <name type="synonym">Dictyostelium lacteum</name>
    <dbReference type="NCBI Taxonomy" id="361077"/>
    <lineage>
        <taxon>Eukaryota</taxon>
        <taxon>Amoebozoa</taxon>
        <taxon>Evosea</taxon>
        <taxon>Eumycetozoa</taxon>
        <taxon>Dictyostelia</taxon>
        <taxon>Dictyosteliales</taxon>
        <taxon>Raperosteliaceae</taxon>
        <taxon>Tieghemostelium</taxon>
    </lineage>
</organism>
<dbReference type="Gene3D" id="3.40.50.1820">
    <property type="entry name" value="alpha/beta hydrolase"/>
    <property type="match status" value="1"/>
</dbReference>
<keyword evidence="3" id="KW-1185">Reference proteome</keyword>
<evidence type="ECO:0000313" key="2">
    <source>
        <dbReference type="EMBL" id="KYQ92758.1"/>
    </source>
</evidence>
<dbReference type="InterPro" id="IPR051044">
    <property type="entry name" value="MAG_DAG_Lipase"/>
</dbReference>
<comment type="caution">
    <text evidence="2">The sequence shown here is derived from an EMBL/GenBank/DDBJ whole genome shotgun (WGS) entry which is preliminary data.</text>
</comment>
<dbReference type="InParanoid" id="A0A151ZFM0"/>
<dbReference type="OrthoDB" id="2498029at2759"/>
<evidence type="ECO:0000313" key="3">
    <source>
        <dbReference type="Proteomes" id="UP000076078"/>
    </source>
</evidence>
<accession>A0A151ZFM0</accession>
<sequence>MENNIVIENSQQVNLVNYRQEILNILNVDLIIHIWEPPINVEEYRGVVLFLHGMGDHAGRFQHFAEYLVMNGYSCVIPDQRGHGRSIKNIASEMGHIYDKDCINVLADDAYQINQHLKNILPQRNTGMNSNDRKPIVIGFSMGSFISIVMMYKYPQLADHYVHLGTNCGSSFISKLSFQIIRLERFRLGKRGVSTILDDIGEKELNKAFKPQRTAIDYYTRDNDEIDKYQKDIYCNQSFDNQFWYDMMYCYNNTISDPKLKKLVPKNTTFLILSGSMDPIGYNGEGPKLFYKQLKNVGIENVQLKLYKDARHDLLHEINKQEVYQDILHYLNSRF</sequence>
<dbReference type="SUPFAM" id="SSF53474">
    <property type="entry name" value="alpha/beta-Hydrolases"/>
    <property type="match status" value="1"/>
</dbReference>
<proteinExistence type="predicted"/>
<dbReference type="Pfam" id="PF12146">
    <property type="entry name" value="Hydrolase_4"/>
    <property type="match status" value="1"/>
</dbReference>
<reference evidence="2 3" key="1">
    <citation type="submission" date="2015-12" db="EMBL/GenBank/DDBJ databases">
        <title>Dictyostelia acquired genes for synthesis and detection of signals that induce cell-type specialization by lateral gene transfer from prokaryotes.</title>
        <authorList>
            <person name="Gloeckner G."/>
            <person name="Schaap P."/>
        </authorList>
    </citation>
    <scope>NUCLEOTIDE SEQUENCE [LARGE SCALE GENOMIC DNA]</scope>
    <source>
        <strain evidence="2 3">TK</strain>
    </source>
</reference>
<gene>
    <name evidence="2" type="ORF">DLAC_06762</name>
</gene>
<feature type="domain" description="Serine aminopeptidase S33" evidence="1">
    <location>
        <begin position="43"/>
        <end position="318"/>
    </location>
</feature>
<dbReference type="STRING" id="361077.A0A151ZFM0"/>
<dbReference type="PANTHER" id="PTHR11614">
    <property type="entry name" value="PHOSPHOLIPASE-RELATED"/>
    <property type="match status" value="1"/>
</dbReference>
<dbReference type="AlphaFoldDB" id="A0A151ZFM0"/>
<dbReference type="InterPro" id="IPR022742">
    <property type="entry name" value="Hydrolase_4"/>
</dbReference>
<dbReference type="Proteomes" id="UP000076078">
    <property type="component" value="Unassembled WGS sequence"/>
</dbReference>